<feature type="domain" description="Flagellar hook-associated protein 1 D2-like" evidence="9">
    <location>
        <begin position="372"/>
        <end position="436"/>
    </location>
</feature>
<dbReference type="GO" id="GO:0005198">
    <property type="term" value="F:structural molecule activity"/>
    <property type="evidence" value="ECO:0007669"/>
    <property type="project" value="InterPro"/>
</dbReference>
<comment type="similarity">
    <text evidence="3">Belongs to the flagella basal body rod proteins family.</text>
</comment>
<evidence type="ECO:0000256" key="6">
    <source>
        <dbReference type="ARBA" id="ARBA00023143"/>
    </source>
</evidence>
<gene>
    <name evidence="11" type="primary">flgK</name>
    <name evidence="11" type="ORF">KU39_1911</name>
</gene>
<dbReference type="PANTHER" id="PTHR30033:SF1">
    <property type="entry name" value="FLAGELLAR HOOK-ASSOCIATED PROTEIN 1"/>
    <property type="match status" value="1"/>
</dbReference>
<comment type="subcellular location">
    <subcellularLocation>
        <location evidence="1">Bacterial flagellum</location>
    </subcellularLocation>
    <subcellularLocation>
        <location evidence="2">Secreted</location>
    </subcellularLocation>
</comment>
<keyword evidence="11" id="KW-0969">Cilium</keyword>
<dbReference type="NCBIfam" id="TIGR02492">
    <property type="entry name" value="flgK_ends"/>
    <property type="match status" value="1"/>
</dbReference>
<evidence type="ECO:0000256" key="5">
    <source>
        <dbReference type="ARBA" id="ARBA00022525"/>
    </source>
</evidence>
<dbReference type="GO" id="GO:0005576">
    <property type="term" value="C:extracellular region"/>
    <property type="evidence" value="ECO:0007669"/>
    <property type="project" value="UniProtKB-SubCell"/>
</dbReference>
<evidence type="ECO:0000313" key="12">
    <source>
        <dbReference type="Proteomes" id="UP000029558"/>
    </source>
</evidence>
<dbReference type="RefSeq" id="WP_027242986.1">
    <property type="nucleotide sequence ID" value="NZ_CP012508.1"/>
</dbReference>
<dbReference type="InterPro" id="IPR053927">
    <property type="entry name" value="FlgK_helical"/>
</dbReference>
<dbReference type="SUPFAM" id="SSF64518">
    <property type="entry name" value="Phase 1 flagellin"/>
    <property type="match status" value="2"/>
</dbReference>
<dbReference type="OrthoDB" id="9802553at2"/>
<dbReference type="Pfam" id="PF00460">
    <property type="entry name" value="Flg_bb_rod"/>
    <property type="match status" value="1"/>
</dbReference>
<feature type="domain" description="Flagellar basal-body/hook protein C-terminal" evidence="8">
    <location>
        <begin position="951"/>
        <end position="992"/>
    </location>
</feature>
<proteinExistence type="inferred from homology"/>
<evidence type="ECO:0000256" key="2">
    <source>
        <dbReference type="ARBA" id="ARBA00004613"/>
    </source>
</evidence>
<evidence type="ECO:0000313" key="11">
    <source>
        <dbReference type="EMBL" id="ALB23091.1"/>
    </source>
</evidence>
<feature type="domain" description="Flagellar basal body rod protein N-terminal" evidence="7">
    <location>
        <begin position="7"/>
        <end position="34"/>
    </location>
</feature>
<evidence type="ECO:0000256" key="3">
    <source>
        <dbReference type="ARBA" id="ARBA00009677"/>
    </source>
</evidence>
<accession>A0A6I5XSK4</accession>
<dbReference type="Pfam" id="PF22638">
    <property type="entry name" value="FlgK_D1"/>
    <property type="match status" value="1"/>
</dbReference>
<dbReference type="InterPro" id="IPR002371">
    <property type="entry name" value="FlgK"/>
</dbReference>
<feature type="domain" description="Flagellar hook-associated protein FlgK helical" evidence="10">
    <location>
        <begin position="92"/>
        <end position="327"/>
    </location>
</feature>
<evidence type="ECO:0000256" key="4">
    <source>
        <dbReference type="ARBA" id="ARBA00016244"/>
    </source>
</evidence>
<keyword evidence="11" id="KW-0282">Flagellum</keyword>
<dbReference type="InterPro" id="IPR049119">
    <property type="entry name" value="FlgK_D2-like"/>
</dbReference>
<dbReference type="PANTHER" id="PTHR30033">
    <property type="entry name" value="FLAGELLAR HOOK-ASSOCIATED PROTEIN 1"/>
    <property type="match status" value="1"/>
</dbReference>
<reference evidence="11 12" key="1">
    <citation type="journal article" date="2014" name="Genome Announc.">
        <title>Comparative Genome Analysis of Two Isolates of the Fish Pathogen Piscirickettsia salmonis from Different Hosts Reveals Major Differences in Virulence-Associated Secretion Systems.</title>
        <authorList>
            <person name="Bohle H."/>
            <person name="Henriquez P."/>
            <person name="Grothusen H."/>
            <person name="Navas E."/>
            <person name="Sandoval A."/>
            <person name="Bustamante F."/>
            <person name="Bustos P."/>
            <person name="Mancilla M."/>
        </authorList>
    </citation>
    <scope>NUCLEOTIDE SEQUENCE [LARGE SCALE GENOMIC DNA]</scope>
    <source>
        <strain evidence="12">B1-32597</strain>
    </source>
</reference>
<keyword evidence="11" id="KW-0966">Cell projection</keyword>
<dbReference type="InterPro" id="IPR010930">
    <property type="entry name" value="Flg_bb/hook_C_dom"/>
</dbReference>
<dbReference type="InterPro" id="IPR001444">
    <property type="entry name" value="Flag_bb_rod_N"/>
</dbReference>
<dbReference type="Proteomes" id="UP000029558">
    <property type="component" value="Chromosome"/>
</dbReference>
<dbReference type="Pfam" id="PF21158">
    <property type="entry name" value="flgK_1st_1"/>
    <property type="match status" value="1"/>
</dbReference>
<name>A0A6I5XSK4_PISSA</name>
<evidence type="ECO:0000259" key="7">
    <source>
        <dbReference type="Pfam" id="PF00460"/>
    </source>
</evidence>
<dbReference type="PRINTS" id="PR01005">
    <property type="entry name" value="FLGHOOKAP1"/>
</dbReference>
<dbReference type="GO" id="GO:0009424">
    <property type="term" value="C:bacterial-type flagellum hook"/>
    <property type="evidence" value="ECO:0007669"/>
    <property type="project" value="InterPro"/>
</dbReference>
<keyword evidence="6" id="KW-0975">Bacterial flagellum</keyword>
<evidence type="ECO:0000259" key="8">
    <source>
        <dbReference type="Pfam" id="PF06429"/>
    </source>
</evidence>
<dbReference type="GO" id="GO:0044780">
    <property type="term" value="P:bacterial-type flagellum assembly"/>
    <property type="evidence" value="ECO:0007669"/>
    <property type="project" value="InterPro"/>
</dbReference>
<protein>
    <recommendedName>
        <fullName evidence="4">Flagellar hook-associated protein 1</fullName>
    </recommendedName>
</protein>
<evidence type="ECO:0000259" key="9">
    <source>
        <dbReference type="Pfam" id="PF21158"/>
    </source>
</evidence>
<dbReference type="EMBL" id="CP012508">
    <property type="protein sequence ID" value="ALB23091.1"/>
    <property type="molecule type" value="Genomic_DNA"/>
</dbReference>
<dbReference type="Pfam" id="PF06429">
    <property type="entry name" value="Flg_bbr_C"/>
    <property type="match status" value="1"/>
</dbReference>
<dbReference type="AlphaFoldDB" id="A0A6I5XSK4"/>
<organism evidence="11 12">
    <name type="scientific">Piscirickettsia salmonis</name>
    <dbReference type="NCBI Taxonomy" id="1238"/>
    <lineage>
        <taxon>Bacteria</taxon>
        <taxon>Pseudomonadati</taxon>
        <taxon>Pseudomonadota</taxon>
        <taxon>Gammaproteobacteria</taxon>
        <taxon>Thiotrichales</taxon>
        <taxon>Piscirickettsiaceae</taxon>
        <taxon>Piscirickettsia</taxon>
    </lineage>
</organism>
<evidence type="ECO:0000259" key="10">
    <source>
        <dbReference type="Pfam" id="PF22638"/>
    </source>
</evidence>
<evidence type="ECO:0000256" key="1">
    <source>
        <dbReference type="ARBA" id="ARBA00004365"/>
    </source>
</evidence>
<sequence length="995" mass="104360">MGILGISVAGLNAARTQLDTTSHNIANASTPGYTRQRVLQSSVLGDTASGQYVGAGVQIDAIQRMADRFAVEQLRDSTTAFAESDIFHSISSRVDNLASNDATSLSTSLSGYFETLNEGVNEPTSIALRQSILGEANNLTTRFHTIERELSQLRVEINRDLDDAALNLTQLGKRVAIINDQISRAVGSAGGAIPNDLLDDRDRALKEIAEFANISVFEHTDGSVDVSIGSGQSLVAGTNSLTIVAEPNAEDASKSNLFVKDLNKNIRFDITNEIQSGRVKGLIDVRDNVIDQSLRQLGLVAVGLIQTTNEQHKLGMDFNSALGGDFFNDLNKSVLIAQRYLPNSANAGNAALTVELGEFAADTIALPNKPATGIKDLEAEEYNLIITGTSYELIRQSDQASMASGAIADFPIQINGMRISLSSGGFADQDSYVIRPLQGLARGIDVQITDPKKLALAWPVAASENEANLGSGKLTVSDMVSTNQPINFSDLSTAANTVTSFQPNLVSQLTDLKTPLAGDLLFSVAGGTPDDVATPIAIADSSARALFDGIALNVTGVAPTASTTLDLGAYSDGIWGGTGSDVTFESFGGTGVNLPSTALGIAAGTRNADEVVTAITALSGNISARAEVVIKSTVGENLAISLGASATAAGLALNSVAQDEMNLGDFIEGSTINAGDLVINGQSISGTFVTTTALRDAIRTAGSNNTITNKFSADAHIIVTENQGKTIQISTTGDNGGTGAANFEDFSLSGAAHEGYQKGQVTVTAANVTDSLLISGSNPEHGGFLAGLSLNVAKNAFHPDRPGQLDPPIQIEFLSQTRYQVYLRSGTLKPIGGPQPYDPLNPDVFPLVDTTTAPPTDYDPGYRMQISGTPEKGDIFNIEYNTNGFGDNSNAIKLAKIEQQAVLTADTSGNPTSSISQGYESLVASVASETETSIIDLNASETLKRQAQQKRDSIMGVNLDEEAANLIQFQQAYQASARVITVAQTLFSSLLQAVG</sequence>
<keyword evidence="5" id="KW-0964">Secreted</keyword>